<reference evidence="2 4" key="2">
    <citation type="journal article" date="2013" name="Nature">
        <title>Insights into bilaterian evolution from three spiralian genomes.</title>
        <authorList>
            <person name="Simakov O."/>
            <person name="Marletaz F."/>
            <person name="Cho S.J."/>
            <person name="Edsinger-Gonzales E."/>
            <person name="Havlak P."/>
            <person name="Hellsten U."/>
            <person name="Kuo D.H."/>
            <person name="Larsson T."/>
            <person name="Lv J."/>
            <person name="Arendt D."/>
            <person name="Savage R."/>
            <person name="Osoegawa K."/>
            <person name="de Jong P."/>
            <person name="Grimwood J."/>
            <person name="Chapman J.A."/>
            <person name="Shapiro H."/>
            <person name="Aerts A."/>
            <person name="Otillar R.P."/>
            <person name="Terry A.Y."/>
            <person name="Boore J.L."/>
            <person name="Grigoriev I.V."/>
            <person name="Lindberg D.R."/>
            <person name="Seaver E.C."/>
            <person name="Weisblat D.A."/>
            <person name="Putnam N.H."/>
            <person name="Rokhsar D.S."/>
        </authorList>
    </citation>
    <scope>NUCLEOTIDE SEQUENCE</scope>
    <source>
        <strain evidence="2 4">I ESC-2004</strain>
    </source>
</reference>
<feature type="region of interest" description="Disordered" evidence="1">
    <location>
        <begin position="253"/>
        <end position="278"/>
    </location>
</feature>
<protein>
    <submittedName>
        <fullName evidence="2 3">Uncharacterized protein</fullName>
    </submittedName>
</protein>
<dbReference type="EMBL" id="AMQN01008722">
    <property type="status" value="NOT_ANNOTATED_CDS"/>
    <property type="molecule type" value="Genomic_DNA"/>
</dbReference>
<dbReference type="AlphaFoldDB" id="R7UG00"/>
<name>R7UG00_CAPTE</name>
<accession>R7UG00</accession>
<organism evidence="2">
    <name type="scientific">Capitella teleta</name>
    <name type="common">Polychaete worm</name>
    <dbReference type="NCBI Taxonomy" id="283909"/>
    <lineage>
        <taxon>Eukaryota</taxon>
        <taxon>Metazoa</taxon>
        <taxon>Spiralia</taxon>
        <taxon>Lophotrochozoa</taxon>
        <taxon>Annelida</taxon>
        <taxon>Polychaeta</taxon>
        <taxon>Sedentaria</taxon>
        <taxon>Scolecida</taxon>
        <taxon>Capitellidae</taxon>
        <taxon>Capitella</taxon>
    </lineage>
</organism>
<evidence type="ECO:0000313" key="2">
    <source>
        <dbReference type="EMBL" id="ELU02728.1"/>
    </source>
</evidence>
<sequence>MGLRKLERRIKHRNKNSSNVKISYTNLMIGLIALSWGEQLLSKRTSDCFELHVVMGDRGNIQKLFVEPTTNRILSSACSISMEVSDVDKDNGCFALESFVQPIAAGKPIVLSKPVQCLGPPATQESNTSQQPDGDDVPVVRRKMPQRRSSLKHSVGLSSGRSVSFDMGDVVMMDSPRLAETMSPAAQHAALSCYEEMVDSRLGVLPPGTDETRVSGLSSQWRSRQRDARLTGRRLSMQINVGMTVLDRLKLSEKDEDNSEPNVHTVSFGRTEVSHETEKVIGIDEENKASSEI</sequence>
<reference evidence="4" key="1">
    <citation type="submission" date="2012-12" db="EMBL/GenBank/DDBJ databases">
        <authorList>
            <person name="Hellsten U."/>
            <person name="Grimwood J."/>
            <person name="Chapman J.A."/>
            <person name="Shapiro H."/>
            <person name="Aerts A."/>
            <person name="Otillar R.P."/>
            <person name="Terry A.Y."/>
            <person name="Boore J.L."/>
            <person name="Simakov O."/>
            <person name="Marletaz F."/>
            <person name="Cho S.-J."/>
            <person name="Edsinger-Gonzales E."/>
            <person name="Havlak P."/>
            <person name="Kuo D.-H."/>
            <person name="Larsson T."/>
            <person name="Lv J."/>
            <person name="Arendt D."/>
            <person name="Savage R."/>
            <person name="Osoegawa K."/>
            <person name="de Jong P."/>
            <person name="Lindberg D.R."/>
            <person name="Seaver E.C."/>
            <person name="Weisblat D.A."/>
            <person name="Putnam N.H."/>
            <person name="Grigoriev I.V."/>
            <person name="Rokhsar D.S."/>
        </authorList>
    </citation>
    <scope>NUCLEOTIDE SEQUENCE</scope>
    <source>
        <strain evidence="4">I ESC-2004</strain>
    </source>
</reference>
<proteinExistence type="predicted"/>
<keyword evidence="4" id="KW-1185">Reference proteome</keyword>
<evidence type="ECO:0000313" key="4">
    <source>
        <dbReference type="Proteomes" id="UP000014760"/>
    </source>
</evidence>
<dbReference type="Proteomes" id="UP000014760">
    <property type="component" value="Unassembled WGS sequence"/>
</dbReference>
<dbReference type="HOGENOM" id="CLU_950739_0_0_1"/>
<reference evidence="3" key="3">
    <citation type="submission" date="2015-06" db="UniProtKB">
        <authorList>
            <consortium name="EnsemblMetazoa"/>
        </authorList>
    </citation>
    <scope>IDENTIFICATION</scope>
</reference>
<evidence type="ECO:0000256" key="1">
    <source>
        <dbReference type="SAM" id="MobiDB-lite"/>
    </source>
</evidence>
<feature type="region of interest" description="Disordered" evidence="1">
    <location>
        <begin position="120"/>
        <end position="140"/>
    </location>
</feature>
<evidence type="ECO:0000313" key="3">
    <source>
        <dbReference type="EnsemblMetazoa" id="CapteP201542"/>
    </source>
</evidence>
<dbReference type="EMBL" id="KB303819">
    <property type="protein sequence ID" value="ELU02728.1"/>
    <property type="molecule type" value="Genomic_DNA"/>
</dbReference>
<gene>
    <name evidence="2" type="ORF">CAPTEDRAFT_201542</name>
</gene>
<feature type="compositionally biased region" description="Polar residues" evidence="1">
    <location>
        <begin position="123"/>
        <end position="132"/>
    </location>
</feature>
<dbReference type="EnsemblMetazoa" id="CapteT201542">
    <property type="protein sequence ID" value="CapteP201542"/>
    <property type="gene ID" value="CapteG201542"/>
</dbReference>